<evidence type="ECO:0000313" key="3">
    <source>
        <dbReference type="Proteomes" id="UP000559404"/>
    </source>
</evidence>
<accession>A0A838Y240</accession>
<protein>
    <recommendedName>
        <fullName evidence="4">Tat pathway signal sequence domain protein</fullName>
    </recommendedName>
</protein>
<dbReference type="EMBL" id="JACEON010000015">
    <property type="protein sequence ID" value="MBA4613083.1"/>
    <property type="molecule type" value="Genomic_DNA"/>
</dbReference>
<name>A0A838Y240_9HYPH</name>
<reference evidence="2 3" key="1">
    <citation type="submission" date="2020-07" db="EMBL/GenBank/DDBJ databases">
        <authorList>
            <person name="Li M."/>
        </authorList>
    </citation>
    <scope>NUCLEOTIDE SEQUENCE [LARGE SCALE GENOMIC DNA]</scope>
    <source>
        <strain evidence="2 3">DSM 23284</strain>
    </source>
</reference>
<evidence type="ECO:0000313" key="2">
    <source>
        <dbReference type="EMBL" id="MBA4613083.1"/>
    </source>
</evidence>
<dbReference type="AlphaFoldDB" id="A0A838Y240"/>
<reference evidence="2 3" key="2">
    <citation type="submission" date="2020-08" db="EMBL/GenBank/DDBJ databases">
        <title>Stappia taiwanensis sp. nov., isolated from a coastal thermal spring.</title>
        <authorList>
            <person name="Kampfer P."/>
        </authorList>
    </citation>
    <scope>NUCLEOTIDE SEQUENCE [LARGE SCALE GENOMIC DNA]</scope>
    <source>
        <strain evidence="2 3">DSM 23284</strain>
    </source>
</reference>
<dbReference type="RefSeq" id="WP_181761274.1">
    <property type="nucleotide sequence ID" value="NZ_BMCR01000007.1"/>
</dbReference>
<keyword evidence="1" id="KW-0732">Signal</keyword>
<keyword evidence="3" id="KW-1185">Reference proteome</keyword>
<feature type="signal peptide" evidence="1">
    <location>
        <begin position="1"/>
        <end position="23"/>
    </location>
</feature>
<organism evidence="2 3">
    <name type="scientific">Stappia taiwanensis</name>
    <dbReference type="NCBI Taxonomy" id="992267"/>
    <lineage>
        <taxon>Bacteria</taxon>
        <taxon>Pseudomonadati</taxon>
        <taxon>Pseudomonadota</taxon>
        <taxon>Alphaproteobacteria</taxon>
        <taxon>Hyphomicrobiales</taxon>
        <taxon>Stappiaceae</taxon>
        <taxon>Stappia</taxon>
    </lineage>
</organism>
<feature type="chain" id="PRO_5032409192" description="Tat pathway signal sequence domain protein" evidence="1">
    <location>
        <begin position="24"/>
        <end position="153"/>
    </location>
</feature>
<gene>
    <name evidence="2" type="ORF">H1W37_15585</name>
</gene>
<evidence type="ECO:0000256" key="1">
    <source>
        <dbReference type="SAM" id="SignalP"/>
    </source>
</evidence>
<comment type="caution">
    <text evidence="2">The sequence shown here is derived from an EMBL/GenBank/DDBJ whole genome shotgun (WGS) entry which is preliminary data.</text>
</comment>
<sequence length="153" mass="15599">MKLAVSILAAAALSAAALFPAFASATEAAPPANADKGLALELNRVAPGSAGCLLTFVIRNDTGRAIDAARYEVVLFNKAGLVEQLTTLDFGALAPAKTVVRQFDLPGVSCPNLSRLLVNGPAGCTGGDDNRTAAPLCTAPLHLSSRTDIAVIQ</sequence>
<evidence type="ECO:0008006" key="4">
    <source>
        <dbReference type="Google" id="ProtNLM"/>
    </source>
</evidence>
<dbReference type="Proteomes" id="UP000559404">
    <property type="component" value="Unassembled WGS sequence"/>
</dbReference>
<proteinExistence type="predicted"/>